<accession>C9KM82</accession>
<evidence type="ECO:0000313" key="2">
    <source>
        <dbReference type="Proteomes" id="UP000003671"/>
    </source>
</evidence>
<comment type="caution">
    <text evidence="1">The sequence shown here is derived from an EMBL/GenBank/DDBJ whole genome shotgun (WGS) entry which is preliminary data.</text>
</comment>
<proteinExistence type="predicted"/>
<dbReference type="Proteomes" id="UP000003671">
    <property type="component" value="Unassembled WGS sequence"/>
</dbReference>
<organism evidence="1 2">
    <name type="scientific">Mitsuokella multacida DSM 20544</name>
    <dbReference type="NCBI Taxonomy" id="500635"/>
    <lineage>
        <taxon>Bacteria</taxon>
        <taxon>Bacillati</taxon>
        <taxon>Bacillota</taxon>
        <taxon>Negativicutes</taxon>
        <taxon>Selenomonadales</taxon>
        <taxon>Selenomonadaceae</taxon>
        <taxon>Mitsuokella</taxon>
    </lineage>
</organism>
<dbReference type="HOGENOM" id="CLU_130920_0_0_9"/>
<dbReference type="EMBL" id="ABWK02000012">
    <property type="protein sequence ID" value="EEX69246.1"/>
    <property type="molecule type" value="Genomic_DNA"/>
</dbReference>
<sequence length="175" mass="21266">MRMGEIYWEENRYYQIDLRNAKWSLELQPLYREYDLFLADVDWICEFNGEILLIEYKNAKLPFEKGYRAAENFNPSSDESVAKIVRKFFDSFFYITSYQRKRPVKYIYILEWPKGDIVSRKMLQDKIAKFLPFRFQQQEKLSPLLIEDFRVVSIAEWNAMYSDMPILRCDDDKVE</sequence>
<dbReference type="AlphaFoldDB" id="C9KM82"/>
<dbReference type="STRING" id="500635.MITSMUL_04317"/>
<protein>
    <recommendedName>
        <fullName evidence="3">NERD domain-containing protein</fullName>
    </recommendedName>
</protein>
<keyword evidence="2" id="KW-1185">Reference proteome</keyword>
<gene>
    <name evidence="1" type="ORF">MITSMUL_04317</name>
</gene>
<evidence type="ECO:0000313" key="1">
    <source>
        <dbReference type="EMBL" id="EEX69246.1"/>
    </source>
</evidence>
<reference evidence="1" key="1">
    <citation type="submission" date="2009-09" db="EMBL/GenBank/DDBJ databases">
        <authorList>
            <person name="Weinstock G."/>
            <person name="Sodergren E."/>
            <person name="Clifton S."/>
            <person name="Fulton L."/>
            <person name="Fulton B."/>
            <person name="Courtney L."/>
            <person name="Fronick C."/>
            <person name="Harrison M."/>
            <person name="Strong C."/>
            <person name="Farmer C."/>
            <person name="Delahaunty K."/>
            <person name="Markovic C."/>
            <person name="Hall O."/>
            <person name="Minx P."/>
            <person name="Tomlinson C."/>
            <person name="Mitreva M."/>
            <person name="Nelson J."/>
            <person name="Hou S."/>
            <person name="Wollam A."/>
            <person name="Pepin K.H."/>
            <person name="Johnson M."/>
            <person name="Bhonagiri V."/>
            <person name="Nash W.E."/>
            <person name="Warren W."/>
            <person name="Chinwalla A."/>
            <person name="Mardis E.R."/>
            <person name="Wilson R.K."/>
        </authorList>
    </citation>
    <scope>NUCLEOTIDE SEQUENCE [LARGE SCALE GENOMIC DNA]</scope>
    <source>
        <strain evidence="1">DSM 20544</strain>
    </source>
</reference>
<name>C9KM82_9FIRM</name>
<evidence type="ECO:0008006" key="3">
    <source>
        <dbReference type="Google" id="ProtNLM"/>
    </source>
</evidence>
<dbReference type="eggNOG" id="ENOG5032TI9">
    <property type="taxonomic scope" value="Bacteria"/>
</dbReference>